<keyword evidence="3" id="KW-1003">Cell membrane</keyword>
<evidence type="ECO:0000256" key="6">
    <source>
        <dbReference type="ARBA" id="ARBA00022989"/>
    </source>
</evidence>
<feature type="transmembrane region" description="Helical" evidence="9">
    <location>
        <begin position="291"/>
        <end position="310"/>
    </location>
</feature>
<dbReference type="InterPro" id="IPR001851">
    <property type="entry name" value="ABC_transp_permease"/>
</dbReference>
<keyword evidence="5 9" id="KW-0812">Transmembrane</keyword>
<dbReference type="PANTHER" id="PTHR32196:SF71">
    <property type="entry name" value="AUTOINDUCER 2 IMPORT SYSTEM PERMEASE PROTEIN LSRD"/>
    <property type="match status" value="1"/>
</dbReference>
<keyword evidence="6 9" id="KW-1133">Transmembrane helix</keyword>
<feature type="transmembrane region" description="Helical" evidence="9">
    <location>
        <begin position="90"/>
        <end position="112"/>
    </location>
</feature>
<dbReference type="AlphaFoldDB" id="A0A7Y9J3L5"/>
<dbReference type="EMBL" id="JACCBB010000002">
    <property type="protein sequence ID" value="NYD25118.1"/>
    <property type="molecule type" value="Genomic_DNA"/>
</dbReference>
<evidence type="ECO:0000256" key="8">
    <source>
        <dbReference type="ARBA" id="ARBA00039381"/>
    </source>
</evidence>
<evidence type="ECO:0000256" key="2">
    <source>
        <dbReference type="ARBA" id="ARBA00022448"/>
    </source>
</evidence>
<evidence type="ECO:0000256" key="5">
    <source>
        <dbReference type="ARBA" id="ARBA00022692"/>
    </source>
</evidence>
<evidence type="ECO:0000256" key="4">
    <source>
        <dbReference type="ARBA" id="ARBA00022519"/>
    </source>
</evidence>
<feature type="transmembrane region" description="Helical" evidence="9">
    <location>
        <begin position="119"/>
        <end position="137"/>
    </location>
</feature>
<dbReference type="Pfam" id="PF02653">
    <property type="entry name" value="BPD_transp_2"/>
    <property type="match status" value="1"/>
</dbReference>
<dbReference type="GO" id="GO:0022857">
    <property type="term" value="F:transmembrane transporter activity"/>
    <property type="evidence" value="ECO:0007669"/>
    <property type="project" value="InterPro"/>
</dbReference>
<evidence type="ECO:0000256" key="3">
    <source>
        <dbReference type="ARBA" id="ARBA00022475"/>
    </source>
</evidence>
<evidence type="ECO:0000313" key="11">
    <source>
        <dbReference type="Proteomes" id="UP000521922"/>
    </source>
</evidence>
<accession>A0A7Y9J3L5</accession>
<keyword evidence="2" id="KW-0813">Transport</keyword>
<evidence type="ECO:0000256" key="9">
    <source>
        <dbReference type="SAM" id="Phobius"/>
    </source>
</evidence>
<feature type="transmembrane region" description="Helical" evidence="9">
    <location>
        <begin position="66"/>
        <end position="84"/>
    </location>
</feature>
<evidence type="ECO:0000256" key="7">
    <source>
        <dbReference type="ARBA" id="ARBA00023136"/>
    </source>
</evidence>
<comment type="caution">
    <text evidence="10">The sequence shown here is derived from an EMBL/GenBank/DDBJ whole genome shotgun (WGS) entry which is preliminary data.</text>
</comment>
<evidence type="ECO:0000256" key="1">
    <source>
        <dbReference type="ARBA" id="ARBA00004651"/>
    </source>
</evidence>
<dbReference type="RefSeq" id="WP_179757303.1">
    <property type="nucleotide sequence ID" value="NZ_BAAAGN010000024.1"/>
</dbReference>
<reference evidence="10 11" key="1">
    <citation type="submission" date="2020-07" db="EMBL/GenBank/DDBJ databases">
        <title>Sequencing the genomes of 1000 actinobacteria strains.</title>
        <authorList>
            <person name="Klenk H.-P."/>
        </authorList>
    </citation>
    <scope>NUCLEOTIDE SEQUENCE [LARGE SCALE GENOMIC DNA]</scope>
    <source>
        <strain evidence="10 11">DSM 7487</strain>
    </source>
</reference>
<dbReference type="GO" id="GO:0005886">
    <property type="term" value="C:plasma membrane"/>
    <property type="evidence" value="ECO:0007669"/>
    <property type="project" value="UniProtKB-SubCell"/>
</dbReference>
<dbReference type="PANTHER" id="PTHR32196">
    <property type="entry name" value="ABC TRANSPORTER PERMEASE PROTEIN YPHD-RELATED-RELATED"/>
    <property type="match status" value="1"/>
</dbReference>
<dbReference type="Proteomes" id="UP000521922">
    <property type="component" value="Unassembled WGS sequence"/>
</dbReference>
<feature type="transmembrane region" description="Helical" evidence="9">
    <location>
        <begin position="243"/>
        <end position="260"/>
    </location>
</feature>
<feature type="transmembrane region" description="Helical" evidence="9">
    <location>
        <begin position="41"/>
        <end position="59"/>
    </location>
</feature>
<proteinExistence type="predicted"/>
<protein>
    <recommendedName>
        <fullName evidence="8">Autoinducer 2 import system permease protein LsrD</fullName>
    </recommendedName>
</protein>
<gene>
    <name evidence="10" type="ORF">BJ968_004727</name>
</gene>
<evidence type="ECO:0000313" key="10">
    <source>
        <dbReference type="EMBL" id="NYD25118.1"/>
    </source>
</evidence>
<feature type="transmembrane region" description="Helical" evidence="9">
    <location>
        <begin position="211"/>
        <end position="231"/>
    </location>
</feature>
<keyword evidence="4" id="KW-0997">Cell inner membrane</keyword>
<name>A0A7Y9J3L5_9ACTN</name>
<keyword evidence="7 9" id="KW-0472">Membrane</keyword>
<dbReference type="CDD" id="cd06579">
    <property type="entry name" value="TM_PBP1_transp_AraH_like"/>
    <property type="match status" value="1"/>
</dbReference>
<comment type="subcellular location">
    <subcellularLocation>
        <location evidence="1">Cell membrane</location>
        <topology evidence="1">Multi-pass membrane protein</topology>
    </subcellularLocation>
</comment>
<sequence length="336" mass="33898">MRGGLRLTPVRGLLLATVVLAGIALWVSSGNLLKGSTLSTLTPLLAVAVLLAAGQGLVIGTGGIDLSTPYVMTLVGTTMVYVGANDGSKVPQAVLVSLAACALIGLANGVLVEAFGLNPLVATLSVGLIVAGLTRLYRGPVDRHTSVPDLLQSGARLNAAGFSALLLVAVVMVAVLTFVTFRTVAGRRLVASSAAPRTAYLIGIRARTFRVAAYTAAAVLYGIGAVSLSGLLGSPDLTFGNSFQLPPIVAVVLAGAALTGGRVNFPAIALGAVFVTLLDYVLRVAGYSTGVSLFAQGCVLAGGLSAIHLFRRRSAVRSAGVRAGSTAPRGPGTPQT</sequence>
<feature type="transmembrane region" description="Helical" evidence="9">
    <location>
        <begin position="12"/>
        <end position="29"/>
    </location>
</feature>
<feature type="transmembrane region" description="Helical" evidence="9">
    <location>
        <begin position="267"/>
        <end position="285"/>
    </location>
</feature>
<keyword evidence="11" id="KW-1185">Reference proteome</keyword>
<organism evidence="10 11">
    <name type="scientific">Kineococcus aurantiacus</name>
    <dbReference type="NCBI Taxonomy" id="37633"/>
    <lineage>
        <taxon>Bacteria</taxon>
        <taxon>Bacillati</taxon>
        <taxon>Actinomycetota</taxon>
        <taxon>Actinomycetes</taxon>
        <taxon>Kineosporiales</taxon>
        <taxon>Kineosporiaceae</taxon>
        <taxon>Kineococcus</taxon>
    </lineage>
</organism>
<feature type="transmembrane region" description="Helical" evidence="9">
    <location>
        <begin position="157"/>
        <end position="179"/>
    </location>
</feature>